<comment type="caution">
    <text evidence="1">The sequence shown here is derived from an EMBL/GenBank/DDBJ whole genome shotgun (WGS) entry which is preliminary data.</text>
</comment>
<evidence type="ECO:0008006" key="3">
    <source>
        <dbReference type="Google" id="ProtNLM"/>
    </source>
</evidence>
<protein>
    <recommendedName>
        <fullName evidence="3">TRAM domain-containing protein</fullName>
    </recommendedName>
</protein>
<dbReference type="Proteomes" id="UP000885826">
    <property type="component" value="Unassembled WGS sequence"/>
</dbReference>
<dbReference type="Gene3D" id="3.40.50.1010">
    <property type="entry name" value="5'-nuclease"/>
    <property type="match status" value="1"/>
</dbReference>
<evidence type="ECO:0000313" key="1">
    <source>
        <dbReference type="EMBL" id="HEC78716.1"/>
    </source>
</evidence>
<organism evidence="1 2">
    <name type="scientific">candidate division WOR-3 bacterium</name>
    <dbReference type="NCBI Taxonomy" id="2052148"/>
    <lineage>
        <taxon>Bacteria</taxon>
        <taxon>Bacteria division WOR-3</taxon>
    </lineage>
</organism>
<reference evidence="1" key="1">
    <citation type="journal article" date="2020" name="mSystems">
        <title>Genome- and Community-Level Interaction Insights into Carbon Utilization and Element Cycling Functions of Hydrothermarchaeota in Hydrothermal Sediment.</title>
        <authorList>
            <person name="Zhou Z."/>
            <person name="Liu Y."/>
            <person name="Xu W."/>
            <person name="Pan J."/>
            <person name="Luo Z.H."/>
            <person name="Li M."/>
        </authorList>
    </citation>
    <scope>NUCLEOTIDE SEQUENCE</scope>
    <source>
        <strain evidence="1">HyVt-388</strain>
    </source>
</reference>
<evidence type="ECO:0000313" key="2">
    <source>
        <dbReference type="Proteomes" id="UP000885826"/>
    </source>
</evidence>
<dbReference type="AlphaFoldDB" id="A0A9C9K087"/>
<name>A0A9C9K087_UNCW3</name>
<accession>A0A9C9K087</accession>
<proteinExistence type="predicted"/>
<dbReference type="EMBL" id="DRIG01000066">
    <property type="protein sequence ID" value="HEC78716.1"/>
    <property type="molecule type" value="Genomic_DNA"/>
</dbReference>
<sequence>MIFFKRENRFVLDSSSIIDGRVIHLFERNFYEGKIIIPTLVRTIVRKFIGTKGERAINILKRNARVEFVKEEGNGLVEEVCVLKLARKRRAKLFTVSDEVCRQSKYFPQVSIIDIRDLYRVLTPIFTPDKLITVRILKRGLNHNEGVGYIEGVKIIVENGAKFVNQTVTARVNTMLAFETGNLVFCSLADTKDNKSLVLTKMKQKKG</sequence>
<gene>
    <name evidence="1" type="ORF">ENI34_06195</name>
</gene>